<dbReference type="SUPFAM" id="SSF52283">
    <property type="entry name" value="Formate/glycerate dehydrogenase catalytic domain-like"/>
    <property type="match status" value="1"/>
</dbReference>
<keyword evidence="2 4" id="KW-0560">Oxidoreductase</keyword>
<evidence type="ECO:0000313" key="7">
    <source>
        <dbReference type="EMBL" id="BAH05885.1"/>
    </source>
</evidence>
<dbReference type="Gene3D" id="3.40.50.720">
    <property type="entry name" value="NAD(P)-binding Rossmann-like Domain"/>
    <property type="match status" value="2"/>
</dbReference>
<accession>B9E060</accession>
<dbReference type="PANTHER" id="PTHR43761">
    <property type="entry name" value="D-ISOMER SPECIFIC 2-HYDROXYACID DEHYDROGENASE FAMILY PROTEIN (AFU_ORTHOLOGUE AFUA_1G13630)"/>
    <property type="match status" value="1"/>
</dbReference>
<dbReference type="Pfam" id="PF02826">
    <property type="entry name" value="2-Hacid_dh_C"/>
    <property type="match status" value="1"/>
</dbReference>
<dbReference type="SUPFAM" id="SSF51735">
    <property type="entry name" value="NAD(P)-binding Rossmann-fold domains"/>
    <property type="match status" value="1"/>
</dbReference>
<evidence type="ECO:0000259" key="6">
    <source>
        <dbReference type="Pfam" id="PF02826"/>
    </source>
</evidence>
<keyword evidence="3" id="KW-0520">NAD</keyword>
<dbReference type="InterPro" id="IPR006140">
    <property type="entry name" value="D-isomer_DH_NAD-bd"/>
</dbReference>
<dbReference type="PANTHER" id="PTHR43761:SF1">
    <property type="entry name" value="D-ISOMER SPECIFIC 2-HYDROXYACID DEHYDROGENASE CATALYTIC DOMAIN-CONTAINING PROTEIN-RELATED"/>
    <property type="match status" value="1"/>
</dbReference>
<dbReference type="InterPro" id="IPR036291">
    <property type="entry name" value="NAD(P)-bd_dom_sf"/>
</dbReference>
<dbReference type="KEGG" id="ckr:CKR_0834"/>
<evidence type="ECO:0000256" key="1">
    <source>
        <dbReference type="ARBA" id="ARBA00005854"/>
    </source>
</evidence>
<dbReference type="Pfam" id="PF00389">
    <property type="entry name" value="2-Hacid_dh"/>
    <property type="match status" value="1"/>
</dbReference>
<dbReference type="Proteomes" id="UP000007969">
    <property type="component" value="Chromosome"/>
</dbReference>
<dbReference type="InterPro" id="IPR006139">
    <property type="entry name" value="D-isomer_2_OHA_DH_cat_dom"/>
</dbReference>
<feature type="domain" description="D-isomer specific 2-hydroxyacid dehydrogenase NAD-binding" evidence="6">
    <location>
        <begin position="127"/>
        <end position="312"/>
    </location>
</feature>
<dbReference type="InterPro" id="IPR050418">
    <property type="entry name" value="D-iso_2-hydroxyacid_DH_PdxB"/>
</dbReference>
<dbReference type="InterPro" id="IPR029753">
    <property type="entry name" value="D-isomer_DH_CS"/>
</dbReference>
<dbReference type="GO" id="GO:0016616">
    <property type="term" value="F:oxidoreductase activity, acting on the CH-OH group of donors, NAD or NADP as acceptor"/>
    <property type="evidence" value="ECO:0007669"/>
    <property type="project" value="InterPro"/>
</dbReference>
<evidence type="ECO:0000259" key="5">
    <source>
        <dbReference type="Pfam" id="PF00389"/>
    </source>
</evidence>
<gene>
    <name evidence="7" type="ordered locus">CKR_0834</name>
</gene>
<comment type="similarity">
    <text evidence="1 4">Belongs to the D-isomer specific 2-hydroxyacid dehydrogenase family.</text>
</comment>
<dbReference type="AlphaFoldDB" id="B9E060"/>
<sequence length="346" mass="38844">MFNFLIMSNIKYKGGKFVKILIIGSKDRYLKYMPNIKFVQDCEKVYIPRDYSQTEILDQAKNVNAIIIDAIAKLPEKIIVQMPNLKIIQSEGVAYNGIDCRAAKQRGIYVCNCKGANASSVAEQTILLMLALLRSMVIADRIEREGYQIELKEHLMLEGITELGDCRIGLIGFGDIAKATAKRLAPFGCKIFYYTKRPKSHYVEKEFQVSYLGRKELISSCDIVSIHCPVTPETTGMVNTEFLSHMKHSSYLINTARGEIVDNQALYNAIVSEQISGAGLDTVYPEPTTKDNVLLNLPGKYAERIIFSPHIGGITTSFFRRAHAFVWNNVAKALKGERPEFIVNGL</sequence>
<dbReference type="EMBL" id="AP009049">
    <property type="protein sequence ID" value="BAH05885.1"/>
    <property type="molecule type" value="Genomic_DNA"/>
</dbReference>
<name>B9E060_CLOK1</name>
<feature type="domain" description="D-isomer specific 2-hydroxyacid dehydrogenase catalytic" evidence="5">
    <location>
        <begin position="36"/>
        <end position="344"/>
    </location>
</feature>
<dbReference type="PROSITE" id="PS00670">
    <property type="entry name" value="D_2_HYDROXYACID_DH_2"/>
    <property type="match status" value="1"/>
</dbReference>
<evidence type="ECO:0000256" key="3">
    <source>
        <dbReference type="ARBA" id="ARBA00023027"/>
    </source>
</evidence>
<dbReference type="HOGENOM" id="CLU_019796_1_3_9"/>
<reference evidence="8" key="1">
    <citation type="submission" date="2005-09" db="EMBL/GenBank/DDBJ databases">
        <title>Complete genome sequence of Clostridium kluyveri and comparative genomics of Clostridia species.</title>
        <authorList>
            <person name="Inui M."/>
            <person name="Nonaka H."/>
            <person name="Shinoda Y."/>
            <person name="Ikenaga Y."/>
            <person name="Abe M."/>
            <person name="Naito K."/>
            <person name="Vertes A.A."/>
            <person name="Yukawa H."/>
        </authorList>
    </citation>
    <scope>NUCLEOTIDE SEQUENCE [LARGE SCALE GENOMIC DNA]</scope>
    <source>
        <strain evidence="8">NBRC 12016</strain>
    </source>
</reference>
<protein>
    <submittedName>
        <fullName evidence="7">Uncharacterized protein</fullName>
    </submittedName>
</protein>
<organism evidence="7 8">
    <name type="scientific">Clostridium kluyveri (strain NBRC 12016)</name>
    <dbReference type="NCBI Taxonomy" id="583346"/>
    <lineage>
        <taxon>Bacteria</taxon>
        <taxon>Bacillati</taxon>
        <taxon>Bacillota</taxon>
        <taxon>Clostridia</taxon>
        <taxon>Eubacteriales</taxon>
        <taxon>Clostridiaceae</taxon>
        <taxon>Clostridium</taxon>
    </lineage>
</organism>
<proteinExistence type="inferred from homology"/>
<dbReference type="GO" id="GO:0051287">
    <property type="term" value="F:NAD binding"/>
    <property type="evidence" value="ECO:0007669"/>
    <property type="project" value="InterPro"/>
</dbReference>
<evidence type="ECO:0000256" key="2">
    <source>
        <dbReference type="ARBA" id="ARBA00023002"/>
    </source>
</evidence>
<evidence type="ECO:0000313" key="8">
    <source>
        <dbReference type="Proteomes" id="UP000007969"/>
    </source>
</evidence>
<evidence type="ECO:0000256" key="4">
    <source>
        <dbReference type="RuleBase" id="RU003719"/>
    </source>
</evidence>
<dbReference type="PROSITE" id="PS00671">
    <property type="entry name" value="D_2_HYDROXYACID_DH_3"/>
    <property type="match status" value="1"/>
</dbReference>